<evidence type="ECO:0000256" key="8">
    <source>
        <dbReference type="ARBA" id="ARBA00022989"/>
    </source>
</evidence>
<dbReference type="UniPathway" id="UPA00705"/>
<dbReference type="Pfam" id="PF02935">
    <property type="entry name" value="COX7C"/>
    <property type="match status" value="1"/>
</dbReference>
<evidence type="ECO:0000256" key="12">
    <source>
        <dbReference type="SAM" id="Phobius"/>
    </source>
</evidence>
<name>A0A4D5R9H4_SCOVI</name>
<dbReference type="AlphaFoldDB" id="A0A4D5R9H4"/>
<dbReference type="SUPFAM" id="SSF81427">
    <property type="entry name" value="Mitochondrial cytochrome c oxidase subunit VIIc (aka VIIIa)"/>
    <property type="match status" value="1"/>
</dbReference>
<comment type="subcellular location">
    <subcellularLocation>
        <location evidence="1">Mitochondrion inner membrane</location>
        <topology evidence="1">Single-pass membrane protein</topology>
    </subcellularLocation>
</comment>
<reference evidence="13" key="1">
    <citation type="journal article" date="2018" name="Toxicon">
        <title>Venom-gland transcriptomics and venom proteomics of the giant Florida blue centipede, Scolopendra viridis.</title>
        <authorList>
            <person name="Ward M.J."/>
            <person name="Rokyta D.R."/>
        </authorList>
    </citation>
    <scope>NUCLEOTIDE SEQUENCE</scope>
    <source>
        <tissue evidence="13">Venom gland</tissue>
    </source>
</reference>
<keyword evidence="7" id="KW-0809">Transit peptide</keyword>
<feature type="transmembrane region" description="Helical" evidence="12">
    <location>
        <begin position="47"/>
        <end position="66"/>
    </location>
</feature>
<evidence type="ECO:0000256" key="4">
    <source>
        <dbReference type="ARBA" id="ARBA00017004"/>
    </source>
</evidence>
<dbReference type="EMBL" id="GGNE01000291">
    <property type="protein sequence ID" value="MIC88832.1"/>
    <property type="molecule type" value="Transcribed_RNA"/>
</dbReference>
<dbReference type="GO" id="GO:0045277">
    <property type="term" value="C:respiratory chain complex IV"/>
    <property type="evidence" value="ECO:0007669"/>
    <property type="project" value="InterPro"/>
</dbReference>
<dbReference type="PANTHER" id="PTHR13313">
    <property type="entry name" value="CYTOCHROME C OXIDASE SUBUNIT VIIC"/>
    <property type="match status" value="1"/>
</dbReference>
<protein>
    <recommendedName>
        <fullName evidence="4">Cytochrome c oxidase subunit 7C, mitochondrial</fullName>
    </recommendedName>
    <alternativeName>
        <fullName evidence="11">Cytochrome c oxidase polypeptide VIIc</fullName>
    </alternativeName>
</protein>
<comment type="similarity">
    <text evidence="3">Belongs to the cytochrome c oxidase VIIc family.</text>
</comment>
<keyword evidence="5 12" id="KW-0812">Transmembrane</keyword>
<keyword evidence="9" id="KW-0496">Mitochondrion</keyword>
<keyword evidence="8 12" id="KW-1133">Transmembrane helix</keyword>
<keyword evidence="10 12" id="KW-0472">Membrane</keyword>
<organism evidence="13">
    <name type="scientific">Scolopendra viridis</name>
    <name type="common">Giant centipede</name>
    <dbReference type="NCBI Taxonomy" id="118503"/>
    <lineage>
        <taxon>Eukaryota</taxon>
        <taxon>Metazoa</taxon>
        <taxon>Ecdysozoa</taxon>
        <taxon>Arthropoda</taxon>
        <taxon>Myriapoda</taxon>
        <taxon>Chilopoda</taxon>
        <taxon>Pleurostigmophora</taxon>
        <taxon>Scolopendromorpha</taxon>
        <taxon>Scolopendridae</taxon>
        <taxon>Scolopendra</taxon>
    </lineage>
</organism>
<evidence type="ECO:0000256" key="11">
    <source>
        <dbReference type="ARBA" id="ARBA00031140"/>
    </source>
</evidence>
<keyword evidence="6" id="KW-0999">Mitochondrion inner membrane</keyword>
<sequence length="73" mass="8140">MSLSSRAVQSVRSFMSSAIRRAGHGHHDDGGIPGNNLPFSITNRYKLTLYFAMFFGSGFAVPFLVLRHQLLKK</sequence>
<evidence type="ECO:0000256" key="9">
    <source>
        <dbReference type="ARBA" id="ARBA00023128"/>
    </source>
</evidence>
<dbReference type="PANTHER" id="PTHR13313:SF0">
    <property type="entry name" value="CYTOCHROME C OXIDASE SUBUNIT 7C, MITOCHONDRIAL"/>
    <property type="match status" value="1"/>
</dbReference>
<comment type="pathway">
    <text evidence="2">Energy metabolism; oxidative phosphorylation.</text>
</comment>
<evidence type="ECO:0000256" key="3">
    <source>
        <dbReference type="ARBA" id="ARBA00010514"/>
    </source>
</evidence>
<evidence type="ECO:0000256" key="6">
    <source>
        <dbReference type="ARBA" id="ARBA00022792"/>
    </source>
</evidence>
<dbReference type="InterPro" id="IPR004202">
    <property type="entry name" value="COX7C/Cox8"/>
</dbReference>
<dbReference type="Gene3D" id="4.10.49.10">
    <property type="entry name" value="Cytochrome c oxidase subunit VIIc"/>
    <property type="match status" value="1"/>
</dbReference>
<proteinExistence type="inferred from homology"/>
<evidence type="ECO:0000256" key="1">
    <source>
        <dbReference type="ARBA" id="ARBA00004434"/>
    </source>
</evidence>
<evidence type="ECO:0000313" key="13">
    <source>
        <dbReference type="EMBL" id="MIC88832.1"/>
    </source>
</evidence>
<evidence type="ECO:0000256" key="2">
    <source>
        <dbReference type="ARBA" id="ARBA00004673"/>
    </source>
</evidence>
<dbReference type="CDD" id="cd00929">
    <property type="entry name" value="Cyt_c_Oxidase_VIIc"/>
    <property type="match status" value="1"/>
</dbReference>
<dbReference type="InterPro" id="IPR036636">
    <property type="entry name" value="COX7C/Cox8_sf"/>
</dbReference>
<dbReference type="FunFam" id="4.10.49.10:FF:000001">
    <property type="entry name" value="Cytochrome c oxidase subunit 7C"/>
    <property type="match status" value="1"/>
</dbReference>
<evidence type="ECO:0000256" key="10">
    <source>
        <dbReference type="ARBA" id="ARBA00023136"/>
    </source>
</evidence>
<evidence type="ECO:0000256" key="5">
    <source>
        <dbReference type="ARBA" id="ARBA00022692"/>
    </source>
</evidence>
<accession>A0A4D5R9H4</accession>
<dbReference type="GO" id="GO:0006123">
    <property type="term" value="P:mitochondrial electron transport, cytochrome c to oxygen"/>
    <property type="evidence" value="ECO:0007669"/>
    <property type="project" value="InterPro"/>
</dbReference>
<dbReference type="GO" id="GO:0005743">
    <property type="term" value="C:mitochondrial inner membrane"/>
    <property type="evidence" value="ECO:0007669"/>
    <property type="project" value="UniProtKB-SubCell"/>
</dbReference>
<evidence type="ECO:0000256" key="7">
    <source>
        <dbReference type="ARBA" id="ARBA00022946"/>
    </source>
</evidence>